<proteinExistence type="predicted"/>
<feature type="compositionally biased region" description="Low complexity" evidence="1">
    <location>
        <begin position="1"/>
        <end position="74"/>
    </location>
</feature>
<accession>A0A0D2LRR4</accession>
<keyword evidence="4" id="KW-1185">Reference proteome</keyword>
<dbReference type="InterPro" id="IPR041337">
    <property type="entry name" value="hnRNP_Q_AcD"/>
</dbReference>
<dbReference type="EMBL" id="KK105501">
    <property type="protein sequence ID" value="KIY92571.1"/>
    <property type="molecule type" value="Genomic_DNA"/>
</dbReference>
<dbReference type="Pfam" id="PF18360">
    <property type="entry name" value="hnRNP_Q_AcD"/>
    <property type="match status" value="1"/>
</dbReference>
<dbReference type="Proteomes" id="UP000054498">
    <property type="component" value="Unassembled WGS sequence"/>
</dbReference>
<evidence type="ECO:0000259" key="2">
    <source>
        <dbReference type="Pfam" id="PF18360"/>
    </source>
</evidence>
<protein>
    <recommendedName>
        <fullName evidence="2">Heterogeneous nuclear ribonucleoprotein Q acidic domain-containing protein</fullName>
    </recommendedName>
</protein>
<reference evidence="3 4" key="1">
    <citation type="journal article" date="2013" name="BMC Genomics">
        <title>Reconstruction of the lipid metabolism for the microalga Monoraphidium neglectum from its genome sequence reveals characteristics suitable for biofuel production.</title>
        <authorList>
            <person name="Bogen C."/>
            <person name="Al-Dilaimi A."/>
            <person name="Albersmeier A."/>
            <person name="Wichmann J."/>
            <person name="Grundmann M."/>
            <person name="Rupp O."/>
            <person name="Lauersen K.J."/>
            <person name="Blifernez-Klassen O."/>
            <person name="Kalinowski J."/>
            <person name="Goesmann A."/>
            <person name="Mussgnug J.H."/>
            <person name="Kruse O."/>
        </authorList>
    </citation>
    <scope>NUCLEOTIDE SEQUENCE [LARGE SCALE GENOMIC DNA]</scope>
    <source>
        <strain evidence="3 4">SAG 48.87</strain>
    </source>
</reference>
<sequence>MADPSAQEQQPPAEAAEVPEVAAKPQDGPQEPAPAEQEPEPQQEQQQNAAAAPAAEGAATPAAQEDPAPQQQEQQQEKPSEPQPAYPQPPPEGAAPNGAPSAAAAAAGAPKRTAEQAGLGGGADEDARPSKSLRLDGFDPAVRAKLTALVDGRVLTAADVEGSTSDTLLKLDPASGLELLDALAAAGLAGAADGPARRAMVVVTVARFAQRVKPQMDPVVKAKLEALYTTGGGPVKPGDLDERCIERLREIAPTTAAAVLDTFANKK</sequence>
<feature type="domain" description="Heterogeneous nuclear ribonucleoprotein Q acidic" evidence="2">
    <location>
        <begin position="216"/>
        <end position="265"/>
    </location>
</feature>
<name>A0A0D2LRR4_9CHLO</name>
<evidence type="ECO:0000313" key="3">
    <source>
        <dbReference type="EMBL" id="KIY92571.1"/>
    </source>
</evidence>
<feature type="compositionally biased region" description="Basic and acidic residues" evidence="1">
    <location>
        <begin position="125"/>
        <end position="134"/>
    </location>
</feature>
<dbReference type="STRING" id="145388.A0A0D2LRR4"/>
<dbReference type="RefSeq" id="XP_013891591.1">
    <property type="nucleotide sequence ID" value="XM_014036137.1"/>
</dbReference>
<dbReference type="KEGG" id="mng:MNEG_15392"/>
<feature type="compositionally biased region" description="Pro residues" evidence="1">
    <location>
        <begin position="81"/>
        <end position="93"/>
    </location>
</feature>
<gene>
    <name evidence="3" type="ORF">MNEG_15392</name>
</gene>
<evidence type="ECO:0000313" key="4">
    <source>
        <dbReference type="Proteomes" id="UP000054498"/>
    </source>
</evidence>
<feature type="compositionally biased region" description="Low complexity" evidence="1">
    <location>
        <begin position="94"/>
        <end position="110"/>
    </location>
</feature>
<dbReference type="CDD" id="cd21039">
    <property type="entry name" value="NURR"/>
    <property type="match status" value="1"/>
</dbReference>
<evidence type="ECO:0000256" key="1">
    <source>
        <dbReference type="SAM" id="MobiDB-lite"/>
    </source>
</evidence>
<organism evidence="3 4">
    <name type="scientific">Monoraphidium neglectum</name>
    <dbReference type="NCBI Taxonomy" id="145388"/>
    <lineage>
        <taxon>Eukaryota</taxon>
        <taxon>Viridiplantae</taxon>
        <taxon>Chlorophyta</taxon>
        <taxon>core chlorophytes</taxon>
        <taxon>Chlorophyceae</taxon>
        <taxon>CS clade</taxon>
        <taxon>Sphaeropleales</taxon>
        <taxon>Selenastraceae</taxon>
        <taxon>Monoraphidium</taxon>
    </lineage>
</organism>
<feature type="region of interest" description="Disordered" evidence="1">
    <location>
        <begin position="1"/>
        <end position="134"/>
    </location>
</feature>
<dbReference type="GeneID" id="25733049"/>
<dbReference type="AlphaFoldDB" id="A0A0D2LRR4"/>